<keyword evidence="3" id="KW-1185">Reference proteome</keyword>
<sequence length="369" mass="42787">MKRMFIKRLLTCCILLGCLTCGLSMAQTQKAVWQKPTPIFSQKYDWLRLKSDEWLKGDIIAMYDDELEFDSDEFGIKIFDWQDVAELRSRFDQQIRFADGRVEQGFLIVKDGHLILLSQGREQHYPLSELLSITSSGENRKDIWDAKANIGIDISAGNVKQLEYFASAMLQRRTAFTRFRSDLTFNYSKSLSDDSQPVVSDTRRLTSYLDWFYSGRIFFRVIDYEYYSDLQQNIKRRNSLGSSVGYHIINNKRLQWDVTAGPSYQATVYYNNVEDSNPHSGALSLSTLLEYTVSRKTDYIFDYQVKFVDKASGERNHHLKTGFEFDFTDDFAMDLMLYVDRVAKPVAAVAQQAPKPSDYRLIVSIGYDF</sequence>
<dbReference type="EMBL" id="CP034759">
    <property type="protein sequence ID" value="QBG35976.1"/>
    <property type="molecule type" value="Genomic_DNA"/>
</dbReference>
<keyword evidence="1" id="KW-0732">Signal</keyword>
<evidence type="ECO:0000256" key="1">
    <source>
        <dbReference type="SAM" id="SignalP"/>
    </source>
</evidence>
<name>A0A4P6P3A0_9GAMM</name>
<gene>
    <name evidence="2" type="ORF">EMK97_09755</name>
</gene>
<feature type="chain" id="PRO_5020722489" evidence="1">
    <location>
        <begin position="27"/>
        <end position="369"/>
    </location>
</feature>
<protein>
    <submittedName>
        <fullName evidence="2">DUF481 domain-containing protein</fullName>
    </submittedName>
</protein>
<accession>A0A4P6P3A0</accession>
<evidence type="ECO:0000313" key="2">
    <source>
        <dbReference type="EMBL" id="QBG35976.1"/>
    </source>
</evidence>
<dbReference type="AlphaFoldDB" id="A0A4P6P3A0"/>
<dbReference type="Pfam" id="PF04338">
    <property type="entry name" value="DUF481"/>
    <property type="match status" value="1"/>
</dbReference>
<reference evidence="2 3" key="1">
    <citation type="submission" date="2018-12" db="EMBL/GenBank/DDBJ databases">
        <title>Complete genome of Litorilituus sediminis.</title>
        <authorList>
            <person name="Liu A."/>
            <person name="Rong J."/>
        </authorList>
    </citation>
    <scope>NUCLEOTIDE SEQUENCE [LARGE SCALE GENOMIC DNA]</scope>
    <source>
        <strain evidence="2 3">JCM 17549</strain>
    </source>
</reference>
<organism evidence="2 3">
    <name type="scientific">Litorilituus sediminis</name>
    <dbReference type="NCBI Taxonomy" id="718192"/>
    <lineage>
        <taxon>Bacteria</taxon>
        <taxon>Pseudomonadati</taxon>
        <taxon>Pseudomonadota</taxon>
        <taxon>Gammaproteobacteria</taxon>
        <taxon>Alteromonadales</taxon>
        <taxon>Colwelliaceae</taxon>
        <taxon>Litorilituus</taxon>
    </lineage>
</organism>
<dbReference type="OrthoDB" id="5848222at2"/>
<dbReference type="Proteomes" id="UP000290244">
    <property type="component" value="Chromosome"/>
</dbReference>
<dbReference type="InterPro" id="IPR007433">
    <property type="entry name" value="DUF481"/>
</dbReference>
<evidence type="ECO:0000313" key="3">
    <source>
        <dbReference type="Proteomes" id="UP000290244"/>
    </source>
</evidence>
<dbReference type="KEGG" id="lsd:EMK97_09755"/>
<feature type="signal peptide" evidence="1">
    <location>
        <begin position="1"/>
        <end position="26"/>
    </location>
</feature>
<proteinExistence type="predicted"/>